<feature type="compositionally biased region" description="Basic and acidic residues" evidence="1">
    <location>
        <begin position="252"/>
        <end position="263"/>
    </location>
</feature>
<gene>
    <name evidence="2" type="ORF">K461DRAFT_291789</name>
</gene>
<accession>A0A9P4J841</accession>
<protein>
    <submittedName>
        <fullName evidence="2">Uncharacterized protein</fullName>
    </submittedName>
</protein>
<dbReference type="AlphaFoldDB" id="A0A9P4J841"/>
<evidence type="ECO:0000313" key="3">
    <source>
        <dbReference type="Proteomes" id="UP000799439"/>
    </source>
</evidence>
<reference evidence="2" key="1">
    <citation type="journal article" date="2020" name="Stud. Mycol.">
        <title>101 Dothideomycetes genomes: a test case for predicting lifestyles and emergence of pathogens.</title>
        <authorList>
            <person name="Haridas S."/>
            <person name="Albert R."/>
            <person name="Binder M."/>
            <person name="Bloem J."/>
            <person name="Labutti K."/>
            <person name="Salamov A."/>
            <person name="Andreopoulos B."/>
            <person name="Baker S."/>
            <person name="Barry K."/>
            <person name="Bills G."/>
            <person name="Bluhm B."/>
            <person name="Cannon C."/>
            <person name="Castanera R."/>
            <person name="Culley D."/>
            <person name="Daum C."/>
            <person name="Ezra D."/>
            <person name="Gonzalez J."/>
            <person name="Henrissat B."/>
            <person name="Kuo A."/>
            <person name="Liang C."/>
            <person name="Lipzen A."/>
            <person name="Lutzoni F."/>
            <person name="Magnuson J."/>
            <person name="Mondo S."/>
            <person name="Nolan M."/>
            <person name="Ohm R."/>
            <person name="Pangilinan J."/>
            <person name="Park H.-J."/>
            <person name="Ramirez L."/>
            <person name="Alfaro M."/>
            <person name="Sun H."/>
            <person name="Tritt A."/>
            <person name="Yoshinaga Y."/>
            <person name="Zwiers L.-H."/>
            <person name="Turgeon B."/>
            <person name="Goodwin S."/>
            <person name="Spatafora J."/>
            <person name="Crous P."/>
            <person name="Grigoriev I."/>
        </authorList>
    </citation>
    <scope>NUCLEOTIDE SEQUENCE</scope>
    <source>
        <strain evidence="2">CBS 260.36</strain>
    </source>
</reference>
<feature type="compositionally biased region" description="Basic and acidic residues" evidence="1">
    <location>
        <begin position="359"/>
        <end position="390"/>
    </location>
</feature>
<feature type="region of interest" description="Disordered" evidence="1">
    <location>
        <begin position="151"/>
        <end position="173"/>
    </location>
</feature>
<sequence>MSLPEIGDYANDPDSLFVPNYQPSHNGEPVGLGIITGDYDDLSDLGLSAHRREPRYGEPVYPKRVDLFSSSFLVPGATGGQTIGRGLGLDVGSSLDWRGNNAVGNPTSNPANKLVNNYANDAIRDTNDNDAMLGAHWEVGQSLRQMDGNIDYSESTIDGIPQDPSGSGSPKLHKPKVVSTIVVDKFQDMAKRKARVSAGVVIDKIDIDLSEYQSFSKEETELMKKDHEESQKKRKRGRPAGSGPKAINSKKVKFDHLASDSPRRSSRGVTEPGTYNEARLGAASLGHKLRGPQKKVAVTKRRGRPKHDVLAVKSGSTPANDSKHAFPGNDTRQAPEKRGGTEISKPVANRKTGQPRKASGVERRKPGRPRKDSLTKARKPDRLGKHAVER</sequence>
<name>A0A9P4J841_9PEZI</name>
<evidence type="ECO:0000313" key="2">
    <source>
        <dbReference type="EMBL" id="KAF2154885.1"/>
    </source>
</evidence>
<feature type="region of interest" description="Disordered" evidence="1">
    <location>
        <begin position="219"/>
        <end position="390"/>
    </location>
</feature>
<comment type="caution">
    <text evidence="2">The sequence shown here is derived from an EMBL/GenBank/DDBJ whole genome shotgun (WGS) entry which is preliminary data.</text>
</comment>
<feature type="compositionally biased region" description="Basic and acidic residues" evidence="1">
    <location>
        <begin position="219"/>
        <end position="231"/>
    </location>
</feature>
<dbReference type="EMBL" id="ML996083">
    <property type="protein sequence ID" value="KAF2154885.1"/>
    <property type="molecule type" value="Genomic_DNA"/>
</dbReference>
<organism evidence="2 3">
    <name type="scientific">Myriangium duriaei CBS 260.36</name>
    <dbReference type="NCBI Taxonomy" id="1168546"/>
    <lineage>
        <taxon>Eukaryota</taxon>
        <taxon>Fungi</taxon>
        <taxon>Dikarya</taxon>
        <taxon>Ascomycota</taxon>
        <taxon>Pezizomycotina</taxon>
        <taxon>Dothideomycetes</taxon>
        <taxon>Dothideomycetidae</taxon>
        <taxon>Myriangiales</taxon>
        <taxon>Myriangiaceae</taxon>
        <taxon>Myriangium</taxon>
    </lineage>
</organism>
<keyword evidence="3" id="KW-1185">Reference proteome</keyword>
<evidence type="ECO:0000256" key="1">
    <source>
        <dbReference type="SAM" id="MobiDB-lite"/>
    </source>
</evidence>
<dbReference type="Proteomes" id="UP000799439">
    <property type="component" value="Unassembled WGS sequence"/>
</dbReference>
<proteinExistence type="predicted"/>
<feature type="compositionally biased region" description="Basic residues" evidence="1">
    <location>
        <begin position="287"/>
        <end position="305"/>
    </location>
</feature>